<dbReference type="AlphaFoldDB" id="A0A1G6JUE5"/>
<dbReference type="InterPro" id="IPR007345">
    <property type="entry name" value="Polysacch_pyruvyl_Trfase"/>
</dbReference>
<feature type="compositionally biased region" description="Basic and acidic residues" evidence="1">
    <location>
        <begin position="419"/>
        <end position="428"/>
    </location>
</feature>
<keyword evidence="4" id="KW-1185">Reference proteome</keyword>
<dbReference type="Proteomes" id="UP000199034">
    <property type="component" value="Unassembled WGS sequence"/>
</dbReference>
<evidence type="ECO:0000313" key="3">
    <source>
        <dbReference type="EMBL" id="SDC22344.1"/>
    </source>
</evidence>
<gene>
    <name evidence="3" type="ORF">SAMN05421872_101586</name>
</gene>
<dbReference type="STRING" id="1045774.SAMN05421872_101586"/>
<accession>A0A1G6JUE5</accession>
<dbReference type="EMBL" id="FMZM01000001">
    <property type="protein sequence ID" value="SDC22344.1"/>
    <property type="molecule type" value="Genomic_DNA"/>
</dbReference>
<keyword evidence="3" id="KW-0808">Transferase</keyword>
<proteinExistence type="predicted"/>
<feature type="region of interest" description="Disordered" evidence="1">
    <location>
        <begin position="403"/>
        <end position="428"/>
    </location>
</feature>
<dbReference type="Pfam" id="PF04230">
    <property type="entry name" value="PS_pyruv_trans"/>
    <property type="match status" value="1"/>
</dbReference>
<organism evidence="3 4">
    <name type="scientific">Nocardioides lianchengensis</name>
    <dbReference type="NCBI Taxonomy" id="1045774"/>
    <lineage>
        <taxon>Bacteria</taxon>
        <taxon>Bacillati</taxon>
        <taxon>Actinomycetota</taxon>
        <taxon>Actinomycetes</taxon>
        <taxon>Propionibacteriales</taxon>
        <taxon>Nocardioidaceae</taxon>
        <taxon>Nocardioides</taxon>
    </lineage>
</organism>
<sequence length="428" mass="47127">MSRILLRAGKSPFQVLSPERSLAVGGGTGVFGANAGNLLFSSAVHRTVSVPGAEVVTDGFVLQSTKNPRRLAAYVDERFDQLVLPFANAFRPSFARYLDTYSELIEHLHIPVVVVGVGAQMGFNARRPDAGPELDASVTRFVRAVLDRSASIGVRGERTAGYLEQLGFPAPLVDVIGCPSLFTSVDGFTVEPRALDASSRIDLTYTGGMRSLVDRSVVEYPRLEFVAQEHHRLRLLLRGEDLDTYDGHGPLGTGHPLYREDRIRFFVDARTWVDHLRDFSFAFGTRIHGAIAAILARVPAVVMSYDSRTLELAQYHGIPYREFTGMPSGEDLSVRELAEGADYTEFAARFPGLAAHYRAFLETNGVEHIWAPGAANPAYDARLAALDLPGPVRVVKPRRFRRPKPLEPIKRTSVSELSALRRAESSPR</sequence>
<name>A0A1G6JUE5_9ACTN</name>
<evidence type="ECO:0000256" key="1">
    <source>
        <dbReference type="SAM" id="MobiDB-lite"/>
    </source>
</evidence>
<evidence type="ECO:0000259" key="2">
    <source>
        <dbReference type="Pfam" id="PF04230"/>
    </source>
</evidence>
<evidence type="ECO:0000313" key="4">
    <source>
        <dbReference type="Proteomes" id="UP000199034"/>
    </source>
</evidence>
<dbReference type="OrthoDB" id="9767435at2"/>
<protein>
    <submittedName>
        <fullName evidence="3">Polysaccharide pyruvyl transferase</fullName>
    </submittedName>
</protein>
<feature type="domain" description="Polysaccharide pyruvyl transferase" evidence="2">
    <location>
        <begin position="101"/>
        <end position="307"/>
    </location>
</feature>
<dbReference type="GO" id="GO:0016740">
    <property type="term" value="F:transferase activity"/>
    <property type="evidence" value="ECO:0007669"/>
    <property type="project" value="UniProtKB-KW"/>
</dbReference>
<reference evidence="3 4" key="1">
    <citation type="submission" date="2016-10" db="EMBL/GenBank/DDBJ databases">
        <authorList>
            <person name="de Groot N.N."/>
        </authorList>
    </citation>
    <scope>NUCLEOTIDE SEQUENCE [LARGE SCALE GENOMIC DNA]</scope>
    <source>
        <strain evidence="3 4">CGMCC 4.6858</strain>
    </source>
</reference>
<dbReference type="RefSeq" id="WP_139175390.1">
    <property type="nucleotide sequence ID" value="NZ_FMZM01000001.1"/>
</dbReference>